<dbReference type="UniPathway" id="UPA00331">
    <property type="reaction ID" value="UER00451"/>
</dbReference>
<evidence type="ECO:0000256" key="3">
    <source>
        <dbReference type="ARBA" id="ARBA00012357"/>
    </source>
</evidence>
<evidence type="ECO:0000256" key="7">
    <source>
        <dbReference type="ARBA" id="ARBA00022813"/>
    </source>
</evidence>
<evidence type="ECO:0000256" key="6">
    <source>
        <dbReference type="ARBA" id="ARBA00022793"/>
    </source>
</evidence>
<evidence type="ECO:0000256" key="16">
    <source>
        <dbReference type="PIRSR" id="PIRSR001355-1"/>
    </source>
</evidence>
<evidence type="ECO:0000256" key="9">
    <source>
        <dbReference type="ARBA" id="ARBA00023115"/>
    </source>
</evidence>
<feature type="active site" description="Proton acceptor; for processing activity" evidence="16">
    <location>
        <position position="255"/>
    </location>
</feature>
<keyword evidence="9 15" id="KW-0620">Polyamine biosynthesis</keyword>
<dbReference type="InterPro" id="IPR048283">
    <property type="entry name" value="AdoMetDC-like"/>
</dbReference>
<evidence type="ECO:0000313" key="21">
    <source>
        <dbReference type="EMBL" id="CUG91117.1"/>
    </source>
</evidence>
<keyword evidence="11 15" id="KW-0456">Lyase</keyword>
<sequence length="381" mass="43498">MATPESSSDPISLMAMWGSMKENFDPVSRERFSFEGPEKRLEIIMRETDMTHPDALRSLDDSVWEAVVGSLNAQIVSRIRNEHIQSYVLTESSLFVMRNRIILITCGTTTLLNSVPLILQAISDVRGECEWASFMHKNYSFPWEQKGPHLSMAEEYKTLKLHFPKGKPFIFGPVDSDHYFFYCYDDVVRPCPEKDNQMSLTMYGLDKTFTSNFFSEEFVSCGPETAKIREASHLNEIVTDAWEMHDLQFAPCGYSVNAIQGEEYSTMHITPEDHCSFASYETNSKMANLSVRMRTVLSVFKPQRFTVIVILDPQSEVARAYQDSEKIGVEPEYHPDYSLVNRTTNEFAPGYISMKLNYVLWSDPLAAEGNVAVPQKEAQQT</sequence>
<feature type="modified residue" description="Pyruvic acid (Ser); by autocatalysis" evidence="18">
    <location>
        <position position="92"/>
    </location>
</feature>
<feature type="binding site" evidence="17">
    <location>
        <position position="249"/>
    </location>
    <ligand>
        <name>substrate</name>
    </ligand>
</feature>
<feature type="site" description="Cleavage (non-hydrolytic); by autolysis" evidence="19">
    <location>
        <begin position="91"/>
        <end position="92"/>
    </location>
</feature>
<organism evidence="21 22">
    <name type="scientific">Bodo saltans</name>
    <name type="common">Flagellated protozoan</name>
    <dbReference type="NCBI Taxonomy" id="75058"/>
    <lineage>
        <taxon>Eukaryota</taxon>
        <taxon>Discoba</taxon>
        <taxon>Euglenozoa</taxon>
        <taxon>Kinetoplastea</taxon>
        <taxon>Metakinetoplastina</taxon>
        <taxon>Eubodonida</taxon>
        <taxon>Bodonidae</taxon>
        <taxon>Bodo</taxon>
    </lineage>
</organism>
<dbReference type="GO" id="GO:0005829">
    <property type="term" value="C:cytosol"/>
    <property type="evidence" value="ECO:0007669"/>
    <property type="project" value="TreeGrafter"/>
</dbReference>
<dbReference type="OrthoDB" id="1068353at2759"/>
<feature type="chain" id="PRO_5042320300" description="S-adenosylmethionine decarboxylase alpha chain" evidence="20">
    <location>
        <begin position="92"/>
        <end position="381"/>
    </location>
</feature>
<dbReference type="SUPFAM" id="SSF56276">
    <property type="entry name" value="S-adenosylmethionine decarboxylase"/>
    <property type="match status" value="1"/>
</dbReference>
<dbReference type="Gene3D" id="3.60.90.10">
    <property type="entry name" value="S-adenosylmethionine decarboxylase"/>
    <property type="match status" value="1"/>
</dbReference>
<keyword evidence="22" id="KW-1185">Reference proteome</keyword>
<evidence type="ECO:0000256" key="10">
    <source>
        <dbReference type="ARBA" id="ARBA00023145"/>
    </source>
</evidence>
<dbReference type="Proteomes" id="UP000051952">
    <property type="component" value="Unassembled WGS sequence"/>
</dbReference>
<feature type="active site" description="Schiff-base intermediate with substrate; via pyruvic acid" evidence="16">
    <location>
        <position position="92"/>
    </location>
</feature>
<dbReference type="OMA" id="WFEESSN"/>
<dbReference type="InterPro" id="IPR016067">
    <property type="entry name" value="S-AdoMet_deCO2ase_core"/>
</dbReference>
<dbReference type="VEuPathDB" id="TriTrypDB:BSAL_30285"/>
<evidence type="ECO:0000256" key="12">
    <source>
        <dbReference type="ARBA" id="ARBA00023270"/>
    </source>
</evidence>
<evidence type="ECO:0000256" key="5">
    <source>
        <dbReference type="ARBA" id="ARBA00022691"/>
    </source>
</evidence>
<evidence type="ECO:0000256" key="13">
    <source>
        <dbReference type="ARBA" id="ARBA00023317"/>
    </source>
</evidence>
<dbReference type="EC" id="4.1.1.50" evidence="3 15"/>
<protein>
    <recommendedName>
        <fullName evidence="4 15">S-adenosylmethionine decarboxylase proenzyme</fullName>
        <ecNumber evidence="3 15">4.1.1.50</ecNumber>
    </recommendedName>
</protein>
<evidence type="ECO:0000313" key="22">
    <source>
        <dbReference type="Proteomes" id="UP000051952"/>
    </source>
</evidence>
<accession>A0A0S4JHX8</accession>
<dbReference type="GO" id="GO:0004014">
    <property type="term" value="F:adenosylmethionine decarboxylase activity"/>
    <property type="evidence" value="ECO:0007669"/>
    <property type="project" value="UniProtKB-EC"/>
</dbReference>
<dbReference type="PROSITE" id="PS01336">
    <property type="entry name" value="ADOMETDC"/>
    <property type="match status" value="1"/>
</dbReference>
<keyword evidence="13 15" id="KW-0670">Pyruvate</keyword>
<feature type="active site" description="Proton donor; for catalytic activity" evidence="16">
    <location>
        <position position="106"/>
    </location>
</feature>
<keyword evidence="12 15" id="KW-0704">Schiff base</keyword>
<proteinExistence type="inferred from homology"/>
<dbReference type="GO" id="GO:0008295">
    <property type="term" value="P:spermidine biosynthetic process"/>
    <property type="evidence" value="ECO:0007669"/>
    <property type="project" value="UniProtKB-KW"/>
</dbReference>
<dbReference type="EMBL" id="CYKH01001891">
    <property type="protein sequence ID" value="CUG91117.1"/>
    <property type="molecule type" value="Genomic_DNA"/>
</dbReference>
<comment type="similarity">
    <text evidence="2 15">Belongs to the eukaryotic AdoMetDC family.</text>
</comment>
<evidence type="ECO:0000256" key="14">
    <source>
        <dbReference type="ARBA" id="ARBA00048112"/>
    </source>
</evidence>
<keyword evidence="6 15" id="KW-0210">Decarboxylase</keyword>
<evidence type="ECO:0000256" key="15">
    <source>
        <dbReference type="PIRNR" id="PIRNR001355"/>
    </source>
</evidence>
<dbReference type="InterPro" id="IPR001985">
    <property type="entry name" value="S-AdoMet_decarboxylase_euk"/>
</dbReference>
<feature type="binding site" evidence="17">
    <location>
        <position position="272"/>
    </location>
    <ligand>
        <name>substrate</name>
    </ligand>
</feature>
<keyword evidence="5 15" id="KW-0949">S-adenosyl-L-methionine</keyword>
<evidence type="ECO:0000256" key="18">
    <source>
        <dbReference type="PIRSR" id="PIRSR001355-3"/>
    </source>
</evidence>
<keyword evidence="10 15" id="KW-0865">Zymogen</keyword>
<gene>
    <name evidence="21" type="ORF">BSAL_30285</name>
</gene>
<keyword evidence="8 15" id="KW-0745">Spermidine biosynthesis</keyword>
<feature type="chain" id="PRO_5042320301" description="S-adenosylmethionine decarboxylase beta chain" evidence="20">
    <location>
        <begin position="1"/>
        <end position="91"/>
    </location>
</feature>
<feature type="active site" description="Proton acceptor; for processing activity" evidence="16">
    <location>
        <position position="268"/>
    </location>
</feature>
<dbReference type="PANTHER" id="PTHR11570:SF0">
    <property type="entry name" value="S-ADENOSYLMETHIONINE DECARBOXYLASE PROENZYME"/>
    <property type="match status" value="1"/>
</dbReference>
<evidence type="ECO:0000256" key="19">
    <source>
        <dbReference type="PIRSR" id="PIRSR001355-4"/>
    </source>
</evidence>
<evidence type="ECO:0000256" key="8">
    <source>
        <dbReference type="ARBA" id="ARBA00023066"/>
    </source>
</evidence>
<evidence type="ECO:0000256" key="20">
    <source>
        <dbReference type="PIRSR" id="PIRSR001355-5"/>
    </source>
</evidence>
<name>A0A0S4JHX8_BODSA</name>
<comment type="catalytic activity">
    <reaction evidence="14 15">
        <text>S-adenosyl-L-methionine + H(+) = S-adenosyl 3-(methylsulfanyl)propylamine + CO2</text>
        <dbReference type="Rhea" id="RHEA:15981"/>
        <dbReference type="ChEBI" id="CHEBI:15378"/>
        <dbReference type="ChEBI" id="CHEBI:16526"/>
        <dbReference type="ChEBI" id="CHEBI:57443"/>
        <dbReference type="ChEBI" id="CHEBI:59789"/>
        <dbReference type="EC" id="4.1.1.50"/>
    </reaction>
</comment>
<dbReference type="Pfam" id="PF01536">
    <property type="entry name" value="SAM_decarbox"/>
    <property type="match status" value="1"/>
</dbReference>
<evidence type="ECO:0000256" key="11">
    <source>
        <dbReference type="ARBA" id="ARBA00023239"/>
    </source>
</evidence>
<comment type="pathway">
    <text evidence="1 15">Amine and polyamine biosynthesis; S-adenosylmethioninamine biosynthesis; S-adenosylmethioninamine from S-adenosyl-L-methionine: step 1/1.</text>
</comment>
<dbReference type="GO" id="GO:0006597">
    <property type="term" value="P:spermine biosynthetic process"/>
    <property type="evidence" value="ECO:0007669"/>
    <property type="project" value="InterPro"/>
</dbReference>
<dbReference type="PANTHER" id="PTHR11570">
    <property type="entry name" value="S-ADENOSYLMETHIONINE DECARBOXYLASE"/>
    <property type="match status" value="1"/>
</dbReference>
<evidence type="ECO:0000256" key="17">
    <source>
        <dbReference type="PIRSR" id="PIRSR001355-2"/>
    </source>
</evidence>
<feature type="binding site" evidence="17">
    <location>
        <position position="34"/>
    </location>
    <ligand>
        <name>substrate</name>
    </ligand>
</feature>
<dbReference type="Gene3D" id="3.30.360.50">
    <property type="entry name" value="S-adenosylmethionine decarboxylase"/>
    <property type="match status" value="1"/>
</dbReference>
<feature type="binding site" evidence="17">
    <location>
        <position position="91"/>
    </location>
    <ligand>
        <name>substrate</name>
    </ligand>
</feature>
<evidence type="ECO:0000256" key="2">
    <source>
        <dbReference type="ARBA" id="ARBA00008466"/>
    </source>
</evidence>
<keyword evidence="7 19" id="KW-0068">Autocatalytic cleavage</keyword>
<dbReference type="AlphaFoldDB" id="A0A0S4JHX8"/>
<dbReference type="PIRSF" id="PIRSF001355">
    <property type="entry name" value="S-AdenosylMet_decarboxylase"/>
    <property type="match status" value="1"/>
</dbReference>
<evidence type="ECO:0000256" key="4">
    <source>
        <dbReference type="ARBA" id="ARBA00020217"/>
    </source>
</evidence>
<dbReference type="InterPro" id="IPR018166">
    <property type="entry name" value="S-AdoMet_deCO2ase_CS"/>
</dbReference>
<reference evidence="22" key="1">
    <citation type="submission" date="2015-09" db="EMBL/GenBank/DDBJ databases">
        <authorList>
            <consortium name="Pathogen Informatics"/>
        </authorList>
    </citation>
    <scope>NUCLEOTIDE SEQUENCE [LARGE SCALE GENOMIC DNA]</scope>
    <source>
        <strain evidence="22">Lake Konstanz</strain>
    </source>
</reference>
<dbReference type="FunFam" id="3.60.90.10:FF:000009">
    <property type="entry name" value="S-adenosylmethionine decarboxylase proenzyme"/>
    <property type="match status" value="1"/>
</dbReference>
<evidence type="ECO:0000256" key="1">
    <source>
        <dbReference type="ARBA" id="ARBA00004911"/>
    </source>
</evidence>
<comment type="cofactor">
    <cofactor evidence="15">
        <name>pyruvate</name>
        <dbReference type="ChEBI" id="CHEBI:15361"/>
    </cofactor>
    <text evidence="15">Binds 1 pyruvoyl group covalently per subunit.</text>
</comment>